<accession>A0ABT7AZU2</accession>
<dbReference type="EMBL" id="JAQOSP010000152">
    <property type="protein sequence ID" value="MDJ1172419.1"/>
    <property type="molecule type" value="Genomic_DNA"/>
</dbReference>
<keyword evidence="3" id="KW-1185">Reference proteome</keyword>
<reference evidence="2 3" key="1">
    <citation type="submission" date="2023-01" db="EMBL/GenBank/DDBJ databases">
        <title>Novel diversity within Roseofilum (Cyanobacteria; Desertifilaceae) from marine benthic mats with descriptions of four novel species.</title>
        <authorList>
            <person name="Wang Y."/>
            <person name="Berthold D.E."/>
            <person name="Hu J."/>
            <person name="Lefler F.W."/>
            <person name="Laughinghouse H.D. IV."/>
        </authorList>
    </citation>
    <scope>NUCLEOTIDE SEQUENCE [LARGE SCALE GENOMIC DNA]</scope>
    <source>
        <strain evidence="2 3">BLCC-M154</strain>
    </source>
</reference>
<dbReference type="PANTHER" id="PTHR30522:SF0">
    <property type="entry name" value="NUCLEOSIDE TRIPHOSPHATE PYROPHOSPHOHYDROLASE"/>
    <property type="match status" value="1"/>
</dbReference>
<organism evidence="2 3">
    <name type="scientific">Roseofilum acuticapitatum BLCC-M154</name>
    <dbReference type="NCBI Taxonomy" id="3022444"/>
    <lineage>
        <taxon>Bacteria</taxon>
        <taxon>Bacillati</taxon>
        <taxon>Cyanobacteriota</taxon>
        <taxon>Cyanophyceae</taxon>
        <taxon>Desertifilales</taxon>
        <taxon>Desertifilaceae</taxon>
        <taxon>Roseofilum</taxon>
        <taxon>Roseofilum acuticapitatum</taxon>
    </lineage>
</organism>
<proteinExistence type="predicted"/>
<dbReference type="Gene3D" id="1.10.287.1080">
    <property type="entry name" value="MazG-like"/>
    <property type="match status" value="2"/>
</dbReference>
<dbReference type="NCBIfam" id="TIGR00444">
    <property type="entry name" value="mazG"/>
    <property type="match status" value="1"/>
</dbReference>
<evidence type="ECO:0000313" key="3">
    <source>
        <dbReference type="Proteomes" id="UP001235303"/>
    </source>
</evidence>
<feature type="domain" description="NTP pyrophosphohydrolase MazG-like" evidence="1">
    <location>
        <begin position="38"/>
        <end position="111"/>
    </location>
</feature>
<dbReference type="InterPro" id="IPR011551">
    <property type="entry name" value="NTP_PyrPHydrolase_MazG"/>
</dbReference>
<keyword evidence="2" id="KW-0378">Hydrolase</keyword>
<dbReference type="Proteomes" id="UP001235303">
    <property type="component" value="Unassembled WGS sequence"/>
</dbReference>
<dbReference type="NCBIfam" id="NF007113">
    <property type="entry name" value="PRK09562.1"/>
    <property type="match status" value="1"/>
</dbReference>
<dbReference type="PANTHER" id="PTHR30522">
    <property type="entry name" value="NUCLEOSIDE TRIPHOSPHATE PYROPHOSPHOHYDROLASE"/>
    <property type="match status" value="1"/>
</dbReference>
<comment type="caution">
    <text evidence="2">The sequence shown here is derived from an EMBL/GenBank/DDBJ whole genome shotgun (WGS) entry which is preliminary data.</text>
</comment>
<sequence>MSHSEPSITSSLEAMQRLIEVIAQLRSPSGGCPWDLAQTPQSLIPHIIEEAYETVDAIRGGDQKAIAEELGDLLMQVVLQAQIAQENGDFSLKEVADGISDKLIRRHPHVFADVNVESVEEVKQNWEEIKAAEKGEAPNLLSKLERYAATLPPLTAGMKISKKAASAGFEWDDMEGVWGKFEEELAEFKHAVEHEDEAAQQAELGDVLFTLINVARWLKLDPSEALHDTHRKFLKRLKLVDQMSDRPLSEYTLEELDQLWQKAKDQLKITG</sequence>
<dbReference type="SUPFAM" id="SSF101386">
    <property type="entry name" value="all-alpha NTP pyrophosphatases"/>
    <property type="match status" value="2"/>
</dbReference>
<feature type="domain" description="NTP pyrophosphohydrolase MazG-like" evidence="1">
    <location>
        <begin position="183"/>
        <end position="237"/>
    </location>
</feature>
<gene>
    <name evidence="2" type="primary">mazG</name>
    <name evidence="2" type="ORF">PMG71_23595</name>
</gene>
<dbReference type="CDD" id="cd11528">
    <property type="entry name" value="NTP-PPase_MazG_Nterm"/>
    <property type="match status" value="1"/>
</dbReference>
<dbReference type="InterPro" id="IPR004518">
    <property type="entry name" value="MazG-like_dom"/>
</dbReference>
<dbReference type="InterPro" id="IPR048011">
    <property type="entry name" value="NTP-PPase_MazG-like_C"/>
</dbReference>
<name>A0ABT7AZU2_9CYAN</name>
<dbReference type="CDD" id="cd11529">
    <property type="entry name" value="NTP-PPase_MazG_Cterm"/>
    <property type="match status" value="1"/>
</dbReference>
<dbReference type="InterPro" id="IPR048015">
    <property type="entry name" value="NTP-PPase_MazG-like_N"/>
</dbReference>
<protein>
    <submittedName>
        <fullName evidence="2">Nucleoside triphosphate pyrophosphohydrolase</fullName>
        <ecNumber evidence="2">3.6.1.9</ecNumber>
    </submittedName>
</protein>
<dbReference type="EC" id="3.6.1.9" evidence="2"/>
<dbReference type="GO" id="GO:0047429">
    <property type="term" value="F:nucleoside triphosphate diphosphatase activity"/>
    <property type="evidence" value="ECO:0007669"/>
    <property type="project" value="UniProtKB-EC"/>
</dbReference>
<evidence type="ECO:0000259" key="1">
    <source>
        <dbReference type="Pfam" id="PF03819"/>
    </source>
</evidence>
<dbReference type="Pfam" id="PF03819">
    <property type="entry name" value="MazG"/>
    <property type="match status" value="2"/>
</dbReference>
<evidence type="ECO:0000313" key="2">
    <source>
        <dbReference type="EMBL" id="MDJ1172419.1"/>
    </source>
</evidence>
<dbReference type="RefSeq" id="WP_283756169.1">
    <property type="nucleotide sequence ID" value="NZ_JAQOSP010000152.1"/>
</dbReference>